<dbReference type="InterPro" id="IPR016084">
    <property type="entry name" value="Haem_Oase-like_multi-hlx"/>
</dbReference>
<dbReference type="InterPro" id="IPR024423">
    <property type="entry name" value="DUF3050"/>
</dbReference>
<organism evidence="1 2">
    <name type="scientific">Pseudomonas syringae</name>
    <dbReference type="NCBI Taxonomy" id="317"/>
    <lineage>
        <taxon>Bacteria</taxon>
        <taxon>Pseudomonadati</taxon>
        <taxon>Pseudomonadota</taxon>
        <taxon>Gammaproteobacteria</taxon>
        <taxon>Pseudomonadales</taxon>
        <taxon>Pseudomonadaceae</taxon>
        <taxon>Pseudomonas</taxon>
    </lineage>
</organism>
<dbReference type="SUPFAM" id="SSF48613">
    <property type="entry name" value="Heme oxygenase-like"/>
    <property type="match status" value="1"/>
</dbReference>
<dbReference type="Gene3D" id="1.20.910.10">
    <property type="entry name" value="Heme oxygenase-like"/>
    <property type="match status" value="1"/>
</dbReference>
<comment type="caution">
    <text evidence="1">The sequence shown here is derived from an EMBL/GenBank/DDBJ whole genome shotgun (WGS) entry which is preliminary data.</text>
</comment>
<dbReference type="Proteomes" id="UP000036955">
    <property type="component" value="Unassembled WGS sequence"/>
</dbReference>
<dbReference type="EMBL" id="LFQK01000047">
    <property type="protein sequence ID" value="KNH21901.1"/>
    <property type="molecule type" value="Genomic_DNA"/>
</dbReference>
<evidence type="ECO:0000313" key="2">
    <source>
        <dbReference type="Proteomes" id="UP000036955"/>
    </source>
</evidence>
<dbReference type="OrthoDB" id="9791270at2"/>
<dbReference type="AlphaFoldDB" id="A0A0L1M0G6"/>
<sequence>MFEKELEPYRSSLADHQLYSAIRTVDHAGIFMSRHVFAVWDFMSLAKRLQNDFTCTRVPWMPVKDEHSARLINEIITGEESDIDGDGQPTSHYRLYLEAMKEVKAPTGKIEKFISEYRATSSLGKALKSAHIPMYVEKFVKNTLKTARKGTTAEVASSFLFGREDPIPNMFQALLGAWGLTEERVPKLVYYLNRHIEVDSGDHGPGAQKMLATLITTPHMRQLALNAAINAIEHRIELWDGILHDIRSFDAPSQKSS</sequence>
<evidence type="ECO:0008006" key="3">
    <source>
        <dbReference type="Google" id="ProtNLM"/>
    </source>
</evidence>
<name>A0A0L1M0G6_PSESX</name>
<gene>
    <name evidence="1" type="ORF">ACS77_22620</name>
</gene>
<protein>
    <recommendedName>
        <fullName evidence="3">DUF3050 domain-containing protein</fullName>
    </recommendedName>
</protein>
<dbReference type="Pfam" id="PF11251">
    <property type="entry name" value="DUF3050"/>
    <property type="match status" value="1"/>
</dbReference>
<proteinExistence type="predicted"/>
<reference evidence="1 2" key="1">
    <citation type="submission" date="2015-06" db="EMBL/GenBank/DDBJ databases">
        <authorList>
            <person name="Hoefler B.C."/>
            <person name="Straight P.D."/>
        </authorList>
    </citation>
    <scope>NUCLEOTIDE SEQUENCE [LARGE SCALE GENOMIC DNA]</scope>
    <source>
        <strain evidence="1 2">Riq4</strain>
    </source>
</reference>
<accession>A0A0L1M0G6</accession>
<evidence type="ECO:0000313" key="1">
    <source>
        <dbReference type="EMBL" id="KNH21901.1"/>
    </source>
</evidence>
<dbReference type="PATRIC" id="fig|317.197.peg.4445"/>